<dbReference type="PANTHER" id="PTHR43386:SF1">
    <property type="entry name" value="D,D-DIPEPTIDE TRANSPORT SYSTEM PERMEASE PROTEIN DDPC-RELATED"/>
    <property type="match status" value="1"/>
</dbReference>
<feature type="transmembrane region" description="Helical" evidence="7">
    <location>
        <begin position="20"/>
        <end position="43"/>
    </location>
</feature>
<dbReference type="InterPro" id="IPR035906">
    <property type="entry name" value="MetI-like_sf"/>
</dbReference>
<dbReference type="Proteomes" id="UP001484239">
    <property type="component" value="Unassembled WGS sequence"/>
</dbReference>
<dbReference type="EMBL" id="JBBHLI010000001">
    <property type="protein sequence ID" value="MEK9499926.1"/>
    <property type="molecule type" value="Genomic_DNA"/>
</dbReference>
<evidence type="ECO:0000256" key="3">
    <source>
        <dbReference type="ARBA" id="ARBA00022475"/>
    </source>
</evidence>
<gene>
    <name evidence="9" type="ORF">WI372_02880</name>
</gene>
<dbReference type="PANTHER" id="PTHR43386">
    <property type="entry name" value="OLIGOPEPTIDE TRANSPORT SYSTEM PERMEASE PROTEIN APPC"/>
    <property type="match status" value="1"/>
</dbReference>
<dbReference type="InterPro" id="IPR050366">
    <property type="entry name" value="BP-dependent_transpt_permease"/>
</dbReference>
<evidence type="ECO:0000256" key="6">
    <source>
        <dbReference type="ARBA" id="ARBA00023136"/>
    </source>
</evidence>
<dbReference type="CDD" id="cd06261">
    <property type="entry name" value="TM_PBP2"/>
    <property type="match status" value="1"/>
</dbReference>
<keyword evidence="2 7" id="KW-0813">Transport</keyword>
<reference evidence="9 10" key="1">
    <citation type="submission" date="2024-02" db="EMBL/GenBank/DDBJ databases">
        <title>A novel Gemmatimonadota bacterium.</title>
        <authorList>
            <person name="Du Z.-J."/>
            <person name="Ye Y.-Q."/>
        </authorList>
    </citation>
    <scope>NUCLEOTIDE SEQUENCE [LARGE SCALE GENOMIC DNA]</scope>
    <source>
        <strain evidence="9 10">DH-20</strain>
    </source>
</reference>
<evidence type="ECO:0000313" key="9">
    <source>
        <dbReference type="EMBL" id="MEK9499926.1"/>
    </source>
</evidence>
<feature type="domain" description="ABC transmembrane type-1" evidence="8">
    <location>
        <begin position="83"/>
        <end position="269"/>
    </location>
</feature>
<name>A0ABU9E5W6_9BACT</name>
<feature type="transmembrane region" description="Helical" evidence="7">
    <location>
        <begin position="132"/>
        <end position="156"/>
    </location>
</feature>
<evidence type="ECO:0000256" key="5">
    <source>
        <dbReference type="ARBA" id="ARBA00022989"/>
    </source>
</evidence>
<keyword evidence="6 7" id="KW-0472">Membrane</keyword>
<keyword evidence="5 7" id="KW-1133">Transmembrane helix</keyword>
<evidence type="ECO:0000256" key="4">
    <source>
        <dbReference type="ARBA" id="ARBA00022692"/>
    </source>
</evidence>
<protein>
    <submittedName>
        <fullName evidence="9">ABC transporter permease</fullName>
    </submittedName>
</protein>
<dbReference type="SUPFAM" id="SSF161098">
    <property type="entry name" value="MetI-like"/>
    <property type="match status" value="1"/>
</dbReference>
<feature type="transmembrane region" description="Helical" evidence="7">
    <location>
        <begin position="204"/>
        <end position="227"/>
    </location>
</feature>
<accession>A0ABU9E5W6</accession>
<evidence type="ECO:0000256" key="1">
    <source>
        <dbReference type="ARBA" id="ARBA00004651"/>
    </source>
</evidence>
<keyword evidence="10" id="KW-1185">Reference proteome</keyword>
<keyword evidence="4 7" id="KW-0812">Transmembrane</keyword>
<dbReference type="InterPro" id="IPR000515">
    <property type="entry name" value="MetI-like"/>
</dbReference>
<organism evidence="9 10">
    <name type="scientific">Gaopeijia maritima</name>
    <dbReference type="NCBI Taxonomy" id="3119007"/>
    <lineage>
        <taxon>Bacteria</taxon>
        <taxon>Pseudomonadati</taxon>
        <taxon>Gemmatimonadota</taxon>
        <taxon>Longimicrobiia</taxon>
        <taxon>Gaopeijiales</taxon>
        <taxon>Gaopeijiaceae</taxon>
        <taxon>Gaopeijia</taxon>
    </lineage>
</organism>
<comment type="similarity">
    <text evidence="7">Belongs to the binding-protein-dependent transport system permease family.</text>
</comment>
<comment type="caution">
    <text evidence="9">The sequence shown here is derived from an EMBL/GenBank/DDBJ whole genome shotgun (WGS) entry which is preliminary data.</text>
</comment>
<dbReference type="Gene3D" id="1.10.3720.10">
    <property type="entry name" value="MetI-like"/>
    <property type="match status" value="1"/>
</dbReference>
<comment type="subcellular location">
    <subcellularLocation>
        <location evidence="1 7">Cell membrane</location>
        <topology evidence="1 7">Multi-pass membrane protein</topology>
    </subcellularLocation>
</comment>
<dbReference type="RefSeq" id="WP_405277917.1">
    <property type="nucleotide sequence ID" value="NZ_JBBHLI010000001.1"/>
</dbReference>
<evidence type="ECO:0000256" key="2">
    <source>
        <dbReference type="ARBA" id="ARBA00022448"/>
    </source>
</evidence>
<feature type="transmembrane region" description="Helical" evidence="7">
    <location>
        <begin position="247"/>
        <end position="269"/>
    </location>
</feature>
<feature type="transmembrane region" description="Helical" evidence="7">
    <location>
        <begin position="87"/>
        <end position="112"/>
    </location>
</feature>
<proteinExistence type="inferred from homology"/>
<sequence length="284" mass="29931">MADRARPPRGPWRDVLSDPWARSGLMILAAFALLAVAGPPLLLPEDAARTLSAAVANEPPSQLHPMGTDAIRTDVFERYLGGARATLGIGLFAGLGGALFGVMVGACAGFAGGWVDRVLMRSVDFFIALPKLVLLVALAAVHDLGPVSLGLFIALVQWPSLARIVRGDVVGIMQREFVVALRTLGLGSRRILVRHVIPNVQGPILVGAVLAVANALLIEAGLAFLGLGLDEGSWGGLVRSGRVLFPHWWIGGFAGASLVLVVVALNLVADAVRDAFDPRMEPRR</sequence>
<evidence type="ECO:0000259" key="8">
    <source>
        <dbReference type="PROSITE" id="PS50928"/>
    </source>
</evidence>
<evidence type="ECO:0000256" key="7">
    <source>
        <dbReference type="RuleBase" id="RU363032"/>
    </source>
</evidence>
<evidence type="ECO:0000313" key="10">
    <source>
        <dbReference type="Proteomes" id="UP001484239"/>
    </source>
</evidence>
<keyword evidence="3" id="KW-1003">Cell membrane</keyword>
<dbReference type="PROSITE" id="PS50928">
    <property type="entry name" value="ABC_TM1"/>
    <property type="match status" value="1"/>
</dbReference>
<dbReference type="Pfam" id="PF00528">
    <property type="entry name" value="BPD_transp_1"/>
    <property type="match status" value="1"/>
</dbReference>